<organism evidence="6 7">
    <name type="scientific">Ectocarpus siliculosus</name>
    <name type="common">Brown alga</name>
    <name type="synonym">Conferva siliculosa</name>
    <dbReference type="NCBI Taxonomy" id="2880"/>
    <lineage>
        <taxon>Eukaryota</taxon>
        <taxon>Sar</taxon>
        <taxon>Stramenopiles</taxon>
        <taxon>Ochrophyta</taxon>
        <taxon>PX clade</taxon>
        <taxon>Phaeophyceae</taxon>
        <taxon>Ectocarpales</taxon>
        <taxon>Ectocarpaceae</taxon>
        <taxon>Ectocarpus</taxon>
    </lineage>
</organism>
<dbReference type="InParanoid" id="D7G198"/>
<evidence type="ECO:0000256" key="5">
    <source>
        <dbReference type="SAM" id="Phobius"/>
    </source>
</evidence>
<dbReference type="EMBL" id="FN649760">
    <property type="protein sequence ID" value="CBJ33208.1"/>
    <property type="molecule type" value="Genomic_DNA"/>
</dbReference>
<dbReference type="GO" id="GO:0016020">
    <property type="term" value="C:membrane"/>
    <property type="evidence" value="ECO:0007669"/>
    <property type="project" value="UniProtKB-SubCell"/>
</dbReference>
<evidence type="ECO:0000313" key="7">
    <source>
        <dbReference type="Proteomes" id="UP000002630"/>
    </source>
</evidence>
<feature type="transmembrane region" description="Helical" evidence="5">
    <location>
        <begin position="58"/>
        <end position="78"/>
    </location>
</feature>
<feature type="transmembrane region" description="Helical" evidence="5">
    <location>
        <begin position="191"/>
        <end position="213"/>
    </location>
</feature>
<evidence type="ECO:0000256" key="2">
    <source>
        <dbReference type="ARBA" id="ARBA00022692"/>
    </source>
</evidence>
<feature type="transmembrane region" description="Helical" evidence="5">
    <location>
        <begin position="21"/>
        <end position="38"/>
    </location>
</feature>
<evidence type="ECO:0000313" key="6">
    <source>
        <dbReference type="EMBL" id="CBJ33208.1"/>
    </source>
</evidence>
<reference evidence="6 7" key="1">
    <citation type="journal article" date="2010" name="Nature">
        <title>The Ectocarpus genome and the independent evolution of multicellularity in brown algae.</title>
        <authorList>
            <person name="Cock J.M."/>
            <person name="Sterck L."/>
            <person name="Rouze P."/>
            <person name="Scornet D."/>
            <person name="Allen A.E."/>
            <person name="Amoutzias G."/>
            <person name="Anthouard V."/>
            <person name="Artiguenave F."/>
            <person name="Aury J.M."/>
            <person name="Badger J.H."/>
            <person name="Beszteri B."/>
            <person name="Billiau K."/>
            <person name="Bonnet E."/>
            <person name="Bothwell J.H."/>
            <person name="Bowler C."/>
            <person name="Boyen C."/>
            <person name="Brownlee C."/>
            <person name="Carrano C.J."/>
            <person name="Charrier B."/>
            <person name="Cho G.Y."/>
            <person name="Coelho S.M."/>
            <person name="Collen J."/>
            <person name="Corre E."/>
            <person name="Da Silva C."/>
            <person name="Delage L."/>
            <person name="Delaroque N."/>
            <person name="Dittami S.M."/>
            <person name="Doulbeau S."/>
            <person name="Elias M."/>
            <person name="Farnham G."/>
            <person name="Gachon C.M."/>
            <person name="Gschloessl B."/>
            <person name="Heesch S."/>
            <person name="Jabbari K."/>
            <person name="Jubin C."/>
            <person name="Kawai H."/>
            <person name="Kimura K."/>
            <person name="Kloareg B."/>
            <person name="Kupper F.C."/>
            <person name="Lang D."/>
            <person name="Le Bail A."/>
            <person name="Leblanc C."/>
            <person name="Lerouge P."/>
            <person name="Lohr M."/>
            <person name="Lopez P.J."/>
            <person name="Martens C."/>
            <person name="Maumus F."/>
            <person name="Michel G."/>
            <person name="Miranda-Saavedra D."/>
            <person name="Morales J."/>
            <person name="Moreau H."/>
            <person name="Motomura T."/>
            <person name="Nagasato C."/>
            <person name="Napoli C.A."/>
            <person name="Nelson D.R."/>
            <person name="Nyvall-Collen P."/>
            <person name="Peters A.F."/>
            <person name="Pommier C."/>
            <person name="Potin P."/>
            <person name="Poulain J."/>
            <person name="Quesneville H."/>
            <person name="Read B."/>
            <person name="Rensing S.A."/>
            <person name="Ritter A."/>
            <person name="Rousvoal S."/>
            <person name="Samanta M."/>
            <person name="Samson G."/>
            <person name="Schroeder D.C."/>
            <person name="Segurens B."/>
            <person name="Strittmatter M."/>
            <person name="Tonon T."/>
            <person name="Tregear J.W."/>
            <person name="Valentin K."/>
            <person name="von Dassow P."/>
            <person name="Yamagishi T."/>
            <person name="Van de Peer Y."/>
            <person name="Wincker P."/>
        </authorList>
    </citation>
    <scope>NUCLEOTIDE SEQUENCE [LARGE SCALE GENOMIC DNA]</scope>
    <source>
        <strain evidence="7">Ec32 / CCAP1310/4</strain>
    </source>
</reference>
<dbReference type="AlphaFoldDB" id="D7G198"/>
<keyword evidence="4 5" id="KW-0472">Membrane</keyword>
<keyword evidence="3 5" id="KW-1133">Transmembrane helix</keyword>
<dbReference type="STRING" id="2880.D7G198"/>
<feature type="transmembrane region" description="Helical" evidence="5">
    <location>
        <begin position="219"/>
        <end position="239"/>
    </location>
</feature>
<dbReference type="PANTHER" id="PTHR11040">
    <property type="entry name" value="ZINC/IRON TRANSPORTER"/>
    <property type="match status" value="1"/>
</dbReference>
<feature type="transmembrane region" description="Helical" evidence="5">
    <location>
        <begin position="251"/>
        <end position="269"/>
    </location>
</feature>
<dbReference type="OrthoDB" id="448280at2759"/>
<evidence type="ECO:0000256" key="3">
    <source>
        <dbReference type="ARBA" id="ARBA00022989"/>
    </source>
</evidence>
<keyword evidence="2 5" id="KW-0812">Transmembrane</keyword>
<name>D7G198_ECTSI</name>
<evidence type="ECO:0000256" key="4">
    <source>
        <dbReference type="ARBA" id="ARBA00023136"/>
    </source>
</evidence>
<evidence type="ECO:0000256" key="1">
    <source>
        <dbReference type="ARBA" id="ARBA00004141"/>
    </source>
</evidence>
<dbReference type="Proteomes" id="UP000002630">
    <property type="component" value="Unassembled WGS sequence"/>
</dbReference>
<gene>
    <name evidence="6" type="primary">ZIP</name>
    <name evidence="6" type="ORF">Esi_0444_0001</name>
</gene>
<dbReference type="GO" id="GO:0005385">
    <property type="term" value="F:zinc ion transmembrane transporter activity"/>
    <property type="evidence" value="ECO:0007669"/>
    <property type="project" value="TreeGrafter"/>
</dbReference>
<dbReference type="PANTHER" id="PTHR11040:SF140">
    <property type="entry name" value="ZRT (ZRT), IRT- (IRT-) LIKE PROTEIN TRANSPORTER"/>
    <property type="match status" value="1"/>
</dbReference>
<dbReference type="Pfam" id="PF02535">
    <property type="entry name" value="Zip"/>
    <property type="match status" value="1"/>
</dbReference>
<sequence length="276" mass="28682">MSLNVMKILLQIRSFVESKRAISMANAFSGGVFLSLAFGHMMPHATLGFEESGLPANVPYFLTLSGYMLIFFVEKVAFDAHNIMHEGDGHGQQQHGGGKAVADGSSVAAVAAGGGEGGVAAGGNSGRSAIILLLALGVHALMETMALGLSSNRVSAGLLAMSIGLHQPAESLALLVSFLKSGLSERQVIKYLSIFSCLGPAGLGLGIAISEFAGKLADAVMVAMAAGTFIYVGATEVIAEEFESPHDKWKKFSALTAGIVIIAYVTHWAESLEHMA</sequence>
<proteinExistence type="predicted"/>
<protein>
    <submittedName>
        <fullName evidence="6">ZIP divalent metal transporters</fullName>
    </submittedName>
</protein>
<comment type="subcellular location">
    <subcellularLocation>
        <location evidence="1">Membrane</location>
        <topology evidence="1">Multi-pass membrane protein</topology>
    </subcellularLocation>
</comment>
<keyword evidence="7" id="KW-1185">Reference proteome</keyword>
<dbReference type="InterPro" id="IPR003689">
    <property type="entry name" value="ZIP"/>
</dbReference>
<accession>D7G198</accession>